<dbReference type="PANTHER" id="PTHR43673:SF10">
    <property type="entry name" value="NADH DEHYDROGENASE_NAD(P)H NITROREDUCTASE XCC3605-RELATED"/>
    <property type="match status" value="1"/>
</dbReference>
<evidence type="ECO:0000313" key="4">
    <source>
        <dbReference type="EMBL" id="CAG5086564.1"/>
    </source>
</evidence>
<sequence length="259" mass="29297">MAEEMDIFSKVPEVNYTEPSSYENAKEFEALCEARRSCRVYTDEEVPEEVMRKCLSLALLAPNSSNLQSWQFFWVRTPETKKKIVEACLSQPAARTAQELIVAVAHPEMWRKTAPLMLKTFAEQKDVKVPKSAVDYYKKLVPLAYNQGPIGAFGVIKKTYMFVRGLSKPTPRGPASINDMKVWAHKTTALACQQLMLAFRAHGFDTCPMEGYDETLIRKAIKLPHGADPCMVISVGKRAENGIYGPRIRFDESLFIHEV</sequence>
<dbReference type="RefSeq" id="WP_258543366.1">
    <property type="nucleotide sequence ID" value="NZ_OU015584.1"/>
</dbReference>
<name>A0A916JQW9_9FLAO</name>
<dbReference type="GO" id="GO:0016491">
    <property type="term" value="F:oxidoreductase activity"/>
    <property type="evidence" value="ECO:0007669"/>
    <property type="project" value="UniProtKB-KW"/>
</dbReference>
<dbReference type="Proteomes" id="UP000683507">
    <property type="component" value="Chromosome"/>
</dbReference>
<proteinExistence type="inferred from homology"/>
<gene>
    <name evidence="4" type="primary">yodC</name>
    <name evidence="4" type="ORF">CRYO30217_03178</name>
</gene>
<comment type="similarity">
    <text evidence="1">Belongs to the nitroreductase family.</text>
</comment>
<evidence type="ECO:0000256" key="2">
    <source>
        <dbReference type="ARBA" id="ARBA00023002"/>
    </source>
</evidence>
<evidence type="ECO:0000259" key="3">
    <source>
        <dbReference type="Pfam" id="PF00881"/>
    </source>
</evidence>
<dbReference type="InterPro" id="IPR000415">
    <property type="entry name" value="Nitroreductase-like"/>
</dbReference>
<keyword evidence="5" id="KW-1185">Reference proteome</keyword>
<dbReference type="PANTHER" id="PTHR43673">
    <property type="entry name" value="NAD(P)H NITROREDUCTASE YDGI-RELATED"/>
    <property type="match status" value="1"/>
</dbReference>
<dbReference type="KEGG" id="ptan:CRYO30217_03178"/>
<dbReference type="Pfam" id="PF00881">
    <property type="entry name" value="Nitroreductase"/>
    <property type="match status" value="1"/>
</dbReference>
<dbReference type="InterPro" id="IPR029479">
    <property type="entry name" value="Nitroreductase"/>
</dbReference>
<dbReference type="EMBL" id="OU015584">
    <property type="protein sequence ID" value="CAG5086564.1"/>
    <property type="molecule type" value="Genomic_DNA"/>
</dbReference>
<evidence type="ECO:0000256" key="1">
    <source>
        <dbReference type="ARBA" id="ARBA00007118"/>
    </source>
</evidence>
<dbReference type="EC" id="1.-.-.-" evidence="4"/>
<feature type="domain" description="Nitroreductase" evidence="3">
    <location>
        <begin position="34"/>
        <end position="237"/>
    </location>
</feature>
<dbReference type="SUPFAM" id="SSF55469">
    <property type="entry name" value="FMN-dependent nitroreductase-like"/>
    <property type="match status" value="1"/>
</dbReference>
<keyword evidence="2 4" id="KW-0560">Oxidoreductase</keyword>
<reference evidence="4" key="1">
    <citation type="submission" date="2021-04" db="EMBL/GenBank/DDBJ databases">
        <authorList>
            <person name="Rodrigo-Torres L."/>
            <person name="Arahal R. D."/>
            <person name="Lucena T."/>
        </authorList>
    </citation>
    <scope>NUCLEOTIDE SEQUENCE</scope>
    <source>
        <strain evidence="4">AS29M-1</strain>
    </source>
</reference>
<evidence type="ECO:0000313" key="5">
    <source>
        <dbReference type="Proteomes" id="UP000683507"/>
    </source>
</evidence>
<protein>
    <submittedName>
        <fullName evidence="4">NAD(P)H nitroreductase YodC</fullName>
        <ecNumber evidence="4">1.-.-.-</ecNumber>
    </submittedName>
</protein>
<dbReference type="Gene3D" id="3.40.109.10">
    <property type="entry name" value="NADH Oxidase"/>
    <property type="match status" value="1"/>
</dbReference>
<accession>A0A916JQW9</accession>
<dbReference type="AlphaFoldDB" id="A0A916JQW9"/>
<organism evidence="4 5">
    <name type="scientific">Parvicella tangerina</name>
    <dbReference type="NCBI Taxonomy" id="2829795"/>
    <lineage>
        <taxon>Bacteria</taxon>
        <taxon>Pseudomonadati</taxon>
        <taxon>Bacteroidota</taxon>
        <taxon>Flavobacteriia</taxon>
        <taxon>Flavobacteriales</taxon>
        <taxon>Parvicellaceae</taxon>
        <taxon>Parvicella</taxon>
    </lineage>
</organism>